<organism evidence="1">
    <name type="scientific">uncultured Pyrinomonadaceae bacterium</name>
    <dbReference type="NCBI Taxonomy" id="2283094"/>
    <lineage>
        <taxon>Bacteria</taxon>
        <taxon>Pseudomonadati</taxon>
        <taxon>Acidobacteriota</taxon>
        <taxon>Blastocatellia</taxon>
        <taxon>Blastocatellales</taxon>
        <taxon>Pyrinomonadaceae</taxon>
        <taxon>environmental samples</taxon>
    </lineage>
</organism>
<dbReference type="PANTHER" id="PTHR33221">
    <property type="entry name" value="WINGED HELIX-TURN-HELIX TRANSCRIPTIONAL REGULATOR, RRF2 FAMILY"/>
    <property type="match status" value="1"/>
</dbReference>
<dbReference type="EMBL" id="CADCUR010000208">
    <property type="protein sequence ID" value="CAA9410914.1"/>
    <property type="molecule type" value="Genomic_DNA"/>
</dbReference>
<dbReference type="GO" id="GO:0005829">
    <property type="term" value="C:cytosol"/>
    <property type="evidence" value="ECO:0007669"/>
    <property type="project" value="TreeGrafter"/>
</dbReference>
<accession>A0A6J4PIC8</accession>
<gene>
    <name evidence="1" type="ORF">AVDCRST_MAG74-2281</name>
</gene>
<protein>
    <submittedName>
        <fullName evidence="1">Rrf2 family transcriptional regulator, group III</fullName>
    </submittedName>
</protein>
<dbReference type="InterPro" id="IPR000944">
    <property type="entry name" value="Tscrpt_reg_Rrf2"/>
</dbReference>
<dbReference type="InterPro" id="IPR036388">
    <property type="entry name" value="WH-like_DNA-bd_sf"/>
</dbReference>
<reference evidence="1" key="1">
    <citation type="submission" date="2020-02" db="EMBL/GenBank/DDBJ databases">
        <authorList>
            <person name="Meier V. D."/>
        </authorList>
    </citation>
    <scope>NUCLEOTIDE SEQUENCE</scope>
    <source>
        <strain evidence="1">AVDCRST_MAG74</strain>
    </source>
</reference>
<dbReference type="Gene3D" id="1.10.10.10">
    <property type="entry name" value="Winged helix-like DNA-binding domain superfamily/Winged helix DNA-binding domain"/>
    <property type="match status" value="1"/>
</dbReference>
<evidence type="ECO:0000313" key="1">
    <source>
        <dbReference type="EMBL" id="CAA9410914.1"/>
    </source>
</evidence>
<dbReference type="Pfam" id="PF02082">
    <property type="entry name" value="Rrf2"/>
    <property type="match status" value="1"/>
</dbReference>
<dbReference type="GO" id="GO:0003700">
    <property type="term" value="F:DNA-binding transcription factor activity"/>
    <property type="evidence" value="ECO:0007669"/>
    <property type="project" value="TreeGrafter"/>
</dbReference>
<dbReference type="PROSITE" id="PS51197">
    <property type="entry name" value="HTH_RRF2_2"/>
    <property type="match status" value="1"/>
</dbReference>
<dbReference type="AlphaFoldDB" id="A0A6J4PIC8"/>
<dbReference type="PANTHER" id="PTHR33221:SF15">
    <property type="entry name" value="HTH-TYPE TRANSCRIPTIONAL REGULATOR YWGB-RELATED"/>
    <property type="match status" value="1"/>
</dbReference>
<dbReference type="SUPFAM" id="SSF46785">
    <property type="entry name" value="Winged helix' DNA-binding domain"/>
    <property type="match status" value="1"/>
</dbReference>
<name>A0A6J4PIC8_9BACT</name>
<dbReference type="InterPro" id="IPR036390">
    <property type="entry name" value="WH_DNA-bd_sf"/>
</dbReference>
<sequence length="146" mass="15973">MAVHTLTLLARYEEKPVNSEFLACSVKTNAVVIRRLLSELARANFVVSQAGANGGTRLAREPEKICLLGVYRAVENGQVFALPRNAPDKKCDIGRNIEAVLGEIQSCLDAAVEDVLGKMTLADAVRKIEEFKAGEKKTKKDKDCLK</sequence>
<proteinExistence type="predicted"/>